<evidence type="ECO:0000256" key="8">
    <source>
        <dbReference type="ARBA" id="ARBA00035344"/>
    </source>
</evidence>
<keyword evidence="9" id="KW-0175">Coiled coil</keyword>
<evidence type="ECO:0000256" key="7">
    <source>
        <dbReference type="ARBA" id="ARBA00035138"/>
    </source>
</evidence>
<reference evidence="11" key="1">
    <citation type="submission" date="2020-04" db="EMBL/GenBank/DDBJ databases">
        <authorList>
            <person name="Alioto T."/>
            <person name="Alioto T."/>
            <person name="Gomez Garrido J."/>
        </authorList>
    </citation>
    <scope>NUCLEOTIDE SEQUENCE</scope>
    <source>
        <strain evidence="11">A484AB</strain>
    </source>
</reference>
<dbReference type="GO" id="GO:0005763">
    <property type="term" value="C:mitochondrial small ribosomal subunit"/>
    <property type="evidence" value="ECO:0007669"/>
    <property type="project" value="InterPro"/>
</dbReference>
<feature type="coiled-coil region" evidence="9">
    <location>
        <begin position="118"/>
        <end position="147"/>
    </location>
</feature>
<dbReference type="Proteomes" id="UP001152795">
    <property type="component" value="Unassembled WGS sequence"/>
</dbReference>
<sequence length="273" mass="31690">MATRMCLKRAKLFSNFPLNSVARTFCIAAAEVEKHSQDTGQGKKKKEKDVDKVLAYEQYRENVQNTREIFRAEHEKKQAKERRRVEELNRGSFSPVEQHKKAVEDIRKYNENKEIDRKSKLEERRKRMAIQLEKQKAENDAKQRERNRELVLKVIEESKSFVTMENLEEKIQEVLKTETNYNFALTADRRKIMSREPPTNLGTQGPGPAAYQGAGLKFTTRTKQDSWKMRPEVEDEINEADTNEVVTNKADISESSGSDSESSDDDVEKNSKR</sequence>
<dbReference type="PANTHER" id="PTHR21035">
    <property type="entry name" value="28S RIBOSOMAL PROTEIN S26, MITOCHONDRIAL"/>
    <property type="match status" value="1"/>
</dbReference>
<comment type="subcellular location">
    <subcellularLocation>
        <location evidence="1">Mitochondrion</location>
    </subcellularLocation>
</comment>
<feature type="compositionally biased region" description="Acidic residues" evidence="10">
    <location>
        <begin position="233"/>
        <end position="242"/>
    </location>
</feature>
<evidence type="ECO:0000256" key="3">
    <source>
        <dbReference type="ARBA" id="ARBA00022946"/>
    </source>
</evidence>
<dbReference type="PANTHER" id="PTHR21035:SF2">
    <property type="entry name" value="SMALL RIBOSOMAL SUBUNIT PROTEIN MS26"/>
    <property type="match status" value="1"/>
</dbReference>
<keyword evidence="12" id="KW-1185">Reference proteome</keyword>
<comment type="similarity">
    <text evidence="2">Belongs to the mitochondrion-specific ribosomal protein mS26 family.</text>
</comment>
<dbReference type="Pfam" id="PF14943">
    <property type="entry name" value="MRP-S26"/>
    <property type="match status" value="1"/>
</dbReference>
<proteinExistence type="inferred from homology"/>
<keyword evidence="5" id="KW-0496">Mitochondrion</keyword>
<evidence type="ECO:0000256" key="6">
    <source>
        <dbReference type="ARBA" id="ARBA00023274"/>
    </source>
</evidence>
<evidence type="ECO:0000256" key="2">
    <source>
        <dbReference type="ARBA" id="ARBA00009672"/>
    </source>
</evidence>
<keyword evidence="3" id="KW-0809">Transit peptide</keyword>
<evidence type="ECO:0000256" key="10">
    <source>
        <dbReference type="SAM" id="MobiDB-lite"/>
    </source>
</evidence>
<name>A0A7D9ECW0_PARCT</name>
<protein>
    <recommendedName>
        <fullName evidence="7">Small ribosomal subunit protein mS26</fullName>
    </recommendedName>
    <alternativeName>
        <fullName evidence="8">28S ribosomal protein S26, mitochondrial</fullName>
    </alternativeName>
</protein>
<feature type="compositionally biased region" description="Basic and acidic residues" evidence="10">
    <location>
        <begin position="222"/>
        <end position="232"/>
    </location>
</feature>
<keyword evidence="6" id="KW-0687">Ribonucleoprotein</keyword>
<evidence type="ECO:0000256" key="9">
    <source>
        <dbReference type="SAM" id="Coils"/>
    </source>
</evidence>
<accession>A0A7D9ECW0</accession>
<feature type="region of interest" description="Disordered" evidence="10">
    <location>
        <begin position="222"/>
        <end position="273"/>
    </location>
</feature>
<feature type="coiled-coil region" evidence="9">
    <location>
        <begin position="60"/>
        <end position="91"/>
    </location>
</feature>
<keyword evidence="4" id="KW-0689">Ribosomal protein</keyword>
<evidence type="ECO:0000313" key="11">
    <source>
        <dbReference type="EMBL" id="CAB4006212.1"/>
    </source>
</evidence>
<gene>
    <name evidence="11" type="ORF">PACLA_8A084195</name>
</gene>
<evidence type="ECO:0000256" key="5">
    <source>
        <dbReference type="ARBA" id="ARBA00023128"/>
    </source>
</evidence>
<dbReference type="AlphaFoldDB" id="A0A7D9ECW0"/>
<dbReference type="EMBL" id="CACRXK020005446">
    <property type="protein sequence ID" value="CAB4006212.1"/>
    <property type="molecule type" value="Genomic_DNA"/>
</dbReference>
<comment type="caution">
    <text evidence="11">The sequence shown here is derived from an EMBL/GenBank/DDBJ whole genome shotgun (WGS) entry which is preliminary data.</text>
</comment>
<evidence type="ECO:0000256" key="1">
    <source>
        <dbReference type="ARBA" id="ARBA00004173"/>
    </source>
</evidence>
<evidence type="ECO:0000256" key="4">
    <source>
        <dbReference type="ARBA" id="ARBA00022980"/>
    </source>
</evidence>
<dbReference type="InterPro" id="IPR026140">
    <property type="entry name" value="Ribosomal_mS26"/>
</dbReference>
<organism evidence="11 12">
    <name type="scientific">Paramuricea clavata</name>
    <name type="common">Red gorgonian</name>
    <name type="synonym">Violescent sea-whip</name>
    <dbReference type="NCBI Taxonomy" id="317549"/>
    <lineage>
        <taxon>Eukaryota</taxon>
        <taxon>Metazoa</taxon>
        <taxon>Cnidaria</taxon>
        <taxon>Anthozoa</taxon>
        <taxon>Octocorallia</taxon>
        <taxon>Malacalcyonacea</taxon>
        <taxon>Plexauridae</taxon>
        <taxon>Paramuricea</taxon>
    </lineage>
</organism>
<evidence type="ECO:0000313" key="12">
    <source>
        <dbReference type="Proteomes" id="UP001152795"/>
    </source>
</evidence>
<dbReference type="OrthoDB" id="5988811at2759"/>